<feature type="region of interest" description="Disordered" evidence="1">
    <location>
        <begin position="24"/>
        <end position="121"/>
    </location>
</feature>
<accession>A0A6P8QBT9</accession>
<dbReference type="GeneID" id="117358936"/>
<evidence type="ECO:0000313" key="3">
    <source>
        <dbReference type="RefSeq" id="XP_033796757.1"/>
    </source>
</evidence>
<dbReference type="Gene3D" id="3.40.50.300">
    <property type="entry name" value="P-loop containing nucleotide triphosphate hydrolases"/>
    <property type="match status" value="1"/>
</dbReference>
<proteinExistence type="predicted"/>
<dbReference type="KEGG" id="gsh:117358936"/>
<evidence type="ECO:0000313" key="2">
    <source>
        <dbReference type="Proteomes" id="UP000515159"/>
    </source>
</evidence>
<name>A0A6P8QBT9_GEOSA</name>
<dbReference type="FunCoup" id="A0A6P8QBT9">
    <property type="interactions" value="583"/>
</dbReference>
<dbReference type="RefSeq" id="XP_033796757.1">
    <property type="nucleotide sequence ID" value="XM_033940866.1"/>
</dbReference>
<evidence type="ECO:0000256" key="1">
    <source>
        <dbReference type="SAM" id="MobiDB-lite"/>
    </source>
</evidence>
<organism evidence="2 3">
    <name type="scientific">Geotrypetes seraphini</name>
    <name type="common">Gaboon caecilian</name>
    <name type="synonym">Caecilia seraphini</name>
    <dbReference type="NCBI Taxonomy" id="260995"/>
    <lineage>
        <taxon>Eukaryota</taxon>
        <taxon>Metazoa</taxon>
        <taxon>Chordata</taxon>
        <taxon>Craniata</taxon>
        <taxon>Vertebrata</taxon>
        <taxon>Euteleostomi</taxon>
        <taxon>Amphibia</taxon>
        <taxon>Gymnophiona</taxon>
        <taxon>Geotrypetes</taxon>
    </lineage>
</organism>
<dbReference type="InterPro" id="IPR032704">
    <property type="entry name" value="Cms1"/>
</dbReference>
<dbReference type="InParanoid" id="A0A6P8QBT9"/>
<dbReference type="GO" id="GO:0030686">
    <property type="term" value="C:90S preribosome"/>
    <property type="evidence" value="ECO:0007669"/>
    <property type="project" value="TreeGrafter"/>
</dbReference>
<reference evidence="3" key="1">
    <citation type="submission" date="2025-08" db="UniProtKB">
        <authorList>
            <consortium name="RefSeq"/>
        </authorList>
    </citation>
    <scope>IDENTIFICATION</scope>
</reference>
<dbReference type="Proteomes" id="UP000515159">
    <property type="component" value="Chromosome 4"/>
</dbReference>
<dbReference type="GO" id="GO:0005634">
    <property type="term" value="C:nucleus"/>
    <property type="evidence" value="ECO:0007669"/>
    <property type="project" value="TreeGrafter"/>
</dbReference>
<feature type="compositionally biased region" description="Basic and acidic residues" evidence="1">
    <location>
        <begin position="34"/>
        <end position="67"/>
    </location>
</feature>
<dbReference type="CTD" id="84319"/>
<gene>
    <name evidence="3" type="primary">CMSS1</name>
</gene>
<dbReference type="Pfam" id="PF14617">
    <property type="entry name" value="CMS1"/>
    <property type="match status" value="1"/>
</dbReference>
<keyword evidence="2" id="KW-1185">Reference proteome</keyword>
<dbReference type="SUPFAM" id="SSF52540">
    <property type="entry name" value="P-loop containing nucleoside triphosphate hydrolases"/>
    <property type="match status" value="1"/>
</dbReference>
<sequence length="311" mass="35400">MSLSSKEKIMEMFLAALSQTGFLGGSPEPCTVCSHEDEDIHKSSENEDMIKESSARKRKQQDLSEKSTKRKSRRPSSVEKNKQPSKCALTLPEGEKENTKKTRTRKKKKISEILAKSDPKPGVPADLQKLLIQHFENKRTAIEMEELTLTDACFFPPSDLTHTLSSYLKEICPKWTKLCKNHQVKKSPLLLLICSSAHRALELIKLLSTFKGNSKVLKLFAKHIKIKEQIKLLEKNVIHLGVGTPGRVKALIEQEGLTLDSLKCLIFDWNWRDQKLRRMMEIPEVKKETMELLEMGMITACRASTLKLGLF</sequence>
<dbReference type="OrthoDB" id="1929311at2759"/>
<dbReference type="PANTHER" id="PTHR24030">
    <property type="entry name" value="PROTEIN CMSS1"/>
    <property type="match status" value="1"/>
</dbReference>
<dbReference type="AlphaFoldDB" id="A0A6P8QBT9"/>
<dbReference type="PANTHER" id="PTHR24030:SF0">
    <property type="entry name" value="PROTEIN CMSS1"/>
    <property type="match status" value="1"/>
</dbReference>
<dbReference type="InterPro" id="IPR027417">
    <property type="entry name" value="P-loop_NTPase"/>
</dbReference>
<protein>
    <submittedName>
        <fullName evidence="3">Protein CMSS1 isoform X1</fullName>
    </submittedName>
</protein>